<feature type="transmembrane region" description="Helical" evidence="6">
    <location>
        <begin position="385"/>
        <end position="405"/>
    </location>
</feature>
<keyword evidence="5 6" id="KW-0472">Membrane</keyword>
<feature type="transmembrane region" description="Helical" evidence="6">
    <location>
        <begin position="43"/>
        <end position="67"/>
    </location>
</feature>
<feature type="transmembrane region" description="Helical" evidence="6">
    <location>
        <begin position="355"/>
        <end position="373"/>
    </location>
</feature>
<feature type="transmembrane region" description="Helical" evidence="6">
    <location>
        <begin position="111"/>
        <end position="127"/>
    </location>
</feature>
<organism evidence="7 8">
    <name type="scientific">Chelativorans petroleitrophicus</name>
    <dbReference type="NCBI Taxonomy" id="2975484"/>
    <lineage>
        <taxon>Bacteria</taxon>
        <taxon>Pseudomonadati</taxon>
        <taxon>Pseudomonadota</taxon>
        <taxon>Alphaproteobacteria</taxon>
        <taxon>Hyphomicrobiales</taxon>
        <taxon>Phyllobacteriaceae</taxon>
        <taxon>Chelativorans</taxon>
    </lineage>
</organism>
<dbReference type="GO" id="GO:0005886">
    <property type="term" value="C:plasma membrane"/>
    <property type="evidence" value="ECO:0007669"/>
    <property type="project" value="UniProtKB-SubCell"/>
</dbReference>
<protein>
    <submittedName>
        <fullName evidence="7">Lipopolysaccharide biosynthesis protein</fullName>
    </submittedName>
</protein>
<dbReference type="EMBL" id="JAODNV010000007">
    <property type="protein sequence ID" value="MCT8989936.1"/>
    <property type="molecule type" value="Genomic_DNA"/>
</dbReference>
<evidence type="ECO:0000256" key="4">
    <source>
        <dbReference type="ARBA" id="ARBA00022989"/>
    </source>
</evidence>
<comment type="caution">
    <text evidence="7">The sequence shown here is derived from an EMBL/GenBank/DDBJ whole genome shotgun (WGS) entry which is preliminary data.</text>
</comment>
<feature type="transmembrane region" description="Helical" evidence="6">
    <location>
        <begin position="12"/>
        <end position="31"/>
    </location>
</feature>
<feature type="transmembrane region" description="Helical" evidence="6">
    <location>
        <begin position="207"/>
        <end position="226"/>
    </location>
</feature>
<keyword evidence="4 6" id="KW-1133">Transmembrane helix</keyword>
<evidence type="ECO:0000256" key="2">
    <source>
        <dbReference type="ARBA" id="ARBA00022475"/>
    </source>
</evidence>
<dbReference type="PANTHER" id="PTHR30250:SF11">
    <property type="entry name" value="O-ANTIGEN TRANSPORTER-RELATED"/>
    <property type="match status" value="1"/>
</dbReference>
<feature type="transmembrane region" description="Helical" evidence="6">
    <location>
        <begin position="172"/>
        <end position="195"/>
    </location>
</feature>
<gene>
    <name evidence="7" type="ORF">NYR54_06460</name>
</gene>
<proteinExistence type="predicted"/>
<dbReference type="AlphaFoldDB" id="A0A9X2X895"/>
<evidence type="ECO:0000256" key="3">
    <source>
        <dbReference type="ARBA" id="ARBA00022692"/>
    </source>
</evidence>
<feature type="transmembrane region" description="Helical" evidence="6">
    <location>
        <begin position="147"/>
        <end position="166"/>
    </location>
</feature>
<feature type="transmembrane region" description="Helical" evidence="6">
    <location>
        <begin position="290"/>
        <end position="310"/>
    </location>
</feature>
<evidence type="ECO:0000256" key="5">
    <source>
        <dbReference type="ARBA" id="ARBA00023136"/>
    </source>
</evidence>
<keyword evidence="3 6" id="KW-0812">Transmembrane</keyword>
<feature type="transmembrane region" description="Helical" evidence="6">
    <location>
        <begin position="79"/>
        <end position="105"/>
    </location>
</feature>
<comment type="subcellular location">
    <subcellularLocation>
        <location evidence="1">Cell membrane</location>
        <topology evidence="1">Multi-pass membrane protein</topology>
    </subcellularLocation>
</comment>
<dbReference type="PANTHER" id="PTHR30250">
    <property type="entry name" value="PST FAMILY PREDICTED COLANIC ACID TRANSPORTER"/>
    <property type="match status" value="1"/>
</dbReference>
<keyword evidence="8" id="KW-1185">Reference proteome</keyword>
<evidence type="ECO:0000256" key="6">
    <source>
        <dbReference type="SAM" id="Phobius"/>
    </source>
</evidence>
<dbReference type="InterPro" id="IPR050833">
    <property type="entry name" value="Poly_Biosynth_Transport"/>
</dbReference>
<evidence type="ECO:0000313" key="7">
    <source>
        <dbReference type="EMBL" id="MCT8989936.1"/>
    </source>
</evidence>
<evidence type="ECO:0000256" key="1">
    <source>
        <dbReference type="ARBA" id="ARBA00004651"/>
    </source>
</evidence>
<dbReference type="Proteomes" id="UP001149009">
    <property type="component" value="Unassembled WGS sequence"/>
</dbReference>
<sequence length="412" mass="44826">MSARRQVLRDYLSVISGSAGRLVFSLAYFVILANALSISEFGLFATASAAGVVLSRILAFGFIAPLYRIATVKPHLIGAYTAGFLSMSAVSLPLLALASSAVYFLFFNADMPPAAFAMVVGAEALLWRPTEAVIIVNNGLKRFGRGAFLTIFGTAIRALAAAIFVLSATRDLWSWTLFYAAANALSLAVGILFFYPRQKLRLKPVLYWRRLADSIYVACAEVVFYLQSELDKLLVLALAGPYLAGIYAIIMRLVDLTAIPIRTFSVLLVQKMMRAPDILARLSLRFGIEAGVFIVSTLAMLALALLLHFLPEILGSNVAEAAPLVLLALLVPGFRNLMEYQAELLFARGQTLLRAVNLVLLAGVKAALLALILRDAPSADEIVRALNWVFAALYLASLLLTYYALRRPANRV</sequence>
<accession>A0A9X2X895</accession>
<keyword evidence="2" id="KW-1003">Cell membrane</keyword>
<evidence type="ECO:0000313" key="8">
    <source>
        <dbReference type="Proteomes" id="UP001149009"/>
    </source>
</evidence>
<reference evidence="7" key="1">
    <citation type="submission" date="2022-08" db="EMBL/GenBank/DDBJ databases">
        <title>Chelativorans sichuanense sp. nov., a paraffin oil-degrading bacterium isolated from a mixture of oil-based drill cuttings and paddy soil.</title>
        <authorList>
            <person name="Yu J."/>
            <person name="Liu H."/>
            <person name="Chen Q."/>
        </authorList>
    </citation>
    <scope>NUCLEOTIDE SEQUENCE</scope>
    <source>
        <strain evidence="7">SCAU 2101</strain>
    </source>
</reference>
<feature type="transmembrane region" description="Helical" evidence="6">
    <location>
        <begin position="316"/>
        <end position="334"/>
    </location>
</feature>
<name>A0A9X2X895_9HYPH</name>